<gene>
    <name evidence="1" type="ORF">MTR67_007185</name>
    <name evidence="2" type="ORF">MTR67_007194</name>
</gene>
<evidence type="ECO:0000313" key="1">
    <source>
        <dbReference type="EMBL" id="WMV13800.1"/>
    </source>
</evidence>
<dbReference type="Proteomes" id="UP001234989">
    <property type="component" value="Chromosome 2"/>
</dbReference>
<name>A0AAF0TCV8_SOLVR</name>
<organism evidence="2 3">
    <name type="scientific">Solanum verrucosum</name>
    <dbReference type="NCBI Taxonomy" id="315347"/>
    <lineage>
        <taxon>Eukaryota</taxon>
        <taxon>Viridiplantae</taxon>
        <taxon>Streptophyta</taxon>
        <taxon>Embryophyta</taxon>
        <taxon>Tracheophyta</taxon>
        <taxon>Spermatophyta</taxon>
        <taxon>Magnoliopsida</taxon>
        <taxon>eudicotyledons</taxon>
        <taxon>Gunneridae</taxon>
        <taxon>Pentapetalae</taxon>
        <taxon>asterids</taxon>
        <taxon>lamiids</taxon>
        <taxon>Solanales</taxon>
        <taxon>Solanaceae</taxon>
        <taxon>Solanoideae</taxon>
        <taxon>Solaneae</taxon>
        <taxon>Solanum</taxon>
    </lineage>
</organism>
<protein>
    <submittedName>
        <fullName evidence="2">Uncharacterized protein</fullName>
    </submittedName>
</protein>
<dbReference type="EMBL" id="CP133613">
    <property type="protein sequence ID" value="WMV13800.1"/>
    <property type="molecule type" value="Genomic_DNA"/>
</dbReference>
<sequence>MVLECRPCLECRLEV</sequence>
<dbReference type="EMBL" id="CP133613">
    <property type="protein sequence ID" value="WMV13809.1"/>
    <property type="molecule type" value="Genomic_DNA"/>
</dbReference>
<proteinExistence type="predicted"/>
<evidence type="ECO:0000313" key="3">
    <source>
        <dbReference type="Proteomes" id="UP001234989"/>
    </source>
</evidence>
<reference evidence="2" key="1">
    <citation type="submission" date="2023-08" db="EMBL/GenBank/DDBJ databases">
        <title>A de novo genome assembly of Solanum verrucosum Schlechtendal, a Mexican diploid species geographically isolated from the other diploid A-genome species in potato relatives.</title>
        <authorList>
            <person name="Hosaka K."/>
        </authorList>
    </citation>
    <scope>NUCLEOTIDE SEQUENCE</scope>
    <source>
        <tissue evidence="2">Young leaves</tissue>
    </source>
</reference>
<keyword evidence="3" id="KW-1185">Reference proteome</keyword>
<evidence type="ECO:0000313" key="2">
    <source>
        <dbReference type="EMBL" id="WMV13809.1"/>
    </source>
</evidence>
<accession>A0AAF0TCV8</accession>